<dbReference type="EMBL" id="LT934122">
    <property type="protein sequence ID" value="VAI63587.1"/>
    <property type="molecule type" value="Genomic_DNA"/>
</dbReference>
<keyword evidence="1" id="KW-0677">Repeat</keyword>
<dbReference type="Gene3D" id="3.80.10.10">
    <property type="entry name" value="Ribonuclease Inhibitor"/>
    <property type="match status" value="1"/>
</dbReference>
<protein>
    <recommendedName>
        <fullName evidence="9">NB-ARC domain-containing protein</fullName>
    </recommendedName>
</protein>
<dbReference type="Gene3D" id="1.10.8.430">
    <property type="entry name" value="Helical domain of apoptotic protease-activating factors"/>
    <property type="match status" value="1"/>
</dbReference>
<evidence type="ECO:0008006" key="9">
    <source>
        <dbReference type="Google" id="ProtNLM"/>
    </source>
</evidence>
<dbReference type="Proteomes" id="UP000324705">
    <property type="component" value="Chromosome 6B"/>
</dbReference>
<dbReference type="Gene3D" id="3.40.50.300">
    <property type="entry name" value="P-loop containing nucleotide triphosphate hydrolases"/>
    <property type="match status" value="1"/>
</dbReference>
<dbReference type="InterPro" id="IPR002182">
    <property type="entry name" value="NB-ARC"/>
</dbReference>
<dbReference type="GO" id="GO:0098542">
    <property type="term" value="P:defense response to other organism"/>
    <property type="evidence" value="ECO:0007669"/>
    <property type="project" value="TreeGrafter"/>
</dbReference>
<dbReference type="SUPFAM" id="SSF52540">
    <property type="entry name" value="P-loop containing nucleoside triphosphate hydrolases"/>
    <property type="match status" value="1"/>
</dbReference>
<dbReference type="Pfam" id="PF23559">
    <property type="entry name" value="WHD_DRP"/>
    <property type="match status" value="1"/>
</dbReference>
<proteinExistence type="predicted"/>
<organism evidence="7 8">
    <name type="scientific">Triticum turgidum subsp. durum</name>
    <name type="common">Durum wheat</name>
    <name type="synonym">Triticum durum</name>
    <dbReference type="NCBI Taxonomy" id="4567"/>
    <lineage>
        <taxon>Eukaryota</taxon>
        <taxon>Viridiplantae</taxon>
        <taxon>Streptophyta</taxon>
        <taxon>Embryophyta</taxon>
        <taxon>Tracheophyta</taxon>
        <taxon>Spermatophyta</taxon>
        <taxon>Magnoliopsida</taxon>
        <taxon>Liliopsida</taxon>
        <taxon>Poales</taxon>
        <taxon>Poaceae</taxon>
        <taxon>BOP clade</taxon>
        <taxon>Pooideae</taxon>
        <taxon>Triticodae</taxon>
        <taxon>Triticeae</taxon>
        <taxon>Triticinae</taxon>
        <taxon>Triticum</taxon>
    </lineage>
</organism>
<evidence type="ECO:0000256" key="3">
    <source>
        <dbReference type="SAM" id="MobiDB-lite"/>
    </source>
</evidence>
<dbReference type="Gene3D" id="1.10.10.10">
    <property type="entry name" value="Winged helix-like DNA-binding domain superfamily/Winged helix DNA-binding domain"/>
    <property type="match status" value="1"/>
</dbReference>
<evidence type="ECO:0000256" key="2">
    <source>
        <dbReference type="ARBA" id="ARBA00022821"/>
    </source>
</evidence>
<keyword evidence="2" id="KW-0611">Plant defense</keyword>
<name>A0A9R1BGC5_TRITD</name>
<feature type="domain" description="Disease resistance protein winged helix" evidence="5">
    <location>
        <begin position="300"/>
        <end position="366"/>
    </location>
</feature>
<feature type="region of interest" description="Disordered" evidence="3">
    <location>
        <begin position="831"/>
        <end position="867"/>
    </location>
</feature>
<dbReference type="InterPro" id="IPR042197">
    <property type="entry name" value="Apaf_helical"/>
</dbReference>
<dbReference type="Gramene" id="TRITD6Bv1G224620.1">
    <property type="protein sequence ID" value="TRITD6Bv1G224620.1"/>
    <property type="gene ID" value="TRITD6Bv1G224620"/>
</dbReference>
<dbReference type="AlphaFoldDB" id="A0A9R1BGC5"/>
<dbReference type="InterPro" id="IPR055414">
    <property type="entry name" value="LRR_R13L4/SHOC2-like"/>
</dbReference>
<gene>
    <name evidence="7" type="ORF">TRITD_6Bv1G224620</name>
</gene>
<feature type="compositionally biased region" description="Basic and acidic residues" evidence="3">
    <location>
        <begin position="831"/>
        <end position="849"/>
    </location>
</feature>
<dbReference type="InterPro" id="IPR044974">
    <property type="entry name" value="Disease_R_plants"/>
</dbReference>
<keyword evidence="8" id="KW-1185">Reference proteome</keyword>
<evidence type="ECO:0000313" key="7">
    <source>
        <dbReference type="EMBL" id="VAI63587.1"/>
    </source>
</evidence>
<evidence type="ECO:0000259" key="6">
    <source>
        <dbReference type="Pfam" id="PF23598"/>
    </source>
</evidence>
<dbReference type="InterPro" id="IPR036388">
    <property type="entry name" value="WH-like_DNA-bd_sf"/>
</dbReference>
<dbReference type="InterPro" id="IPR032675">
    <property type="entry name" value="LRR_dom_sf"/>
</dbReference>
<reference evidence="7 8" key="1">
    <citation type="submission" date="2017-09" db="EMBL/GenBank/DDBJ databases">
        <authorList>
            <consortium name="International Durum Wheat Genome Sequencing Consortium (IDWGSC)"/>
            <person name="Milanesi L."/>
        </authorList>
    </citation>
    <scope>NUCLEOTIDE SEQUENCE [LARGE SCALE GENOMIC DNA]</scope>
    <source>
        <strain evidence="8">cv. Svevo</strain>
    </source>
</reference>
<dbReference type="InterPro" id="IPR058922">
    <property type="entry name" value="WHD_DRP"/>
</dbReference>
<dbReference type="GO" id="GO:0043531">
    <property type="term" value="F:ADP binding"/>
    <property type="evidence" value="ECO:0007669"/>
    <property type="project" value="InterPro"/>
</dbReference>
<dbReference type="PANTHER" id="PTHR23155:SF1114">
    <property type="entry name" value="OS02G0475500 PROTEIN"/>
    <property type="match status" value="1"/>
</dbReference>
<accession>A0A9R1BGC5</accession>
<feature type="domain" description="Disease resistance R13L4/SHOC-2-like LRR" evidence="6">
    <location>
        <begin position="577"/>
        <end position="807"/>
    </location>
</feature>
<dbReference type="PRINTS" id="PR00364">
    <property type="entry name" value="DISEASERSIST"/>
</dbReference>
<dbReference type="InterPro" id="IPR027417">
    <property type="entry name" value="P-loop_NTPase"/>
</dbReference>
<evidence type="ECO:0000259" key="5">
    <source>
        <dbReference type="Pfam" id="PF23559"/>
    </source>
</evidence>
<dbReference type="PANTHER" id="PTHR23155">
    <property type="entry name" value="DISEASE RESISTANCE PROTEIN RP"/>
    <property type="match status" value="1"/>
</dbReference>
<dbReference type="Pfam" id="PF00931">
    <property type="entry name" value="NB-ARC"/>
    <property type="match status" value="1"/>
</dbReference>
<evidence type="ECO:0000256" key="1">
    <source>
        <dbReference type="ARBA" id="ARBA00022737"/>
    </source>
</evidence>
<sequence length="867" mass="98188">MTVQKRFTRTYTMAGVLEEFQLIGREKEKSDIIALIKEQASTHQFEVIVVWGMGGLGKTTLIKNVFQSKDVTGMFGKYAFVTVLRPFKLEELLRSLALQLDANKGSMDFVGDTQKNIALMGVAELIEVLGRRSEGKTCLIVLDDLSSIAEWDKMLPCLNAIKNPFIVITTRREDIAKHCCKKPMCIRLLNGLEEKDASKLFTRKVFKNRTTDLAEQYPALVEPAKLILKKCNGLPLAIVTIGGFLADQPTKTAVEWRKLNEHISVELEMNPKLEAIKTVLMKSYDGLPYYLKPCFLYMSIFPEDRNVSQRRLAYRWIAEGYARDKATTDRYFMELIERSMILPTQQSVCSIQGFDSCQLHDLIRDISIAESLEENLLFRLEEGCSLNTHGAVRHLAISSNWEGDEHELESTVELSRIRSLTVFGKCRPFYISDKMRFLRVLDLEGTDGLTNHHLEHIGEFLHLRYLSLRGCDHIYYLPDSVGNLRQLETLDIKGTGIGMLPRTTIKLSKLCYLYAGSGLGDNEGNCFSKCKRICEMQSRLCVACCSLDFSKMSGFGRCEACHLACCIMNPNIIRGIADSGVKVPRGTRKLKALRTLRYVHLAWGNVIVKEIKGLTSLQKLGVVGINKKNGPGFCSAISSLSHLESLSVRTGHILNFGKGGDSLNGCLDDMSTAPENLQSLKLSGSLEKLPEWIKGLQNLVKLKLELSRLSGNLETMQVLGNLPNLSILGLWDSYFNIDVLQFQTGLFRRLTVLDLFYTRMKIRLVEFEEESMPSLEMLTLSLGDTEAAFSGLELLQSIKEVRLSFHYIRFTPKSSKTGGIERLDKGEYEWMKEKDRRNKPKQDKVREELQMQLDRNNNKNRPVLKVQ</sequence>
<feature type="domain" description="NB-ARC" evidence="4">
    <location>
        <begin position="39"/>
        <end position="209"/>
    </location>
</feature>
<evidence type="ECO:0000313" key="8">
    <source>
        <dbReference type="Proteomes" id="UP000324705"/>
    </source>
</evidence>
<evidence type="ECO:0000259" key="4">
    <source>
        <dbReference type="Pfam" id="PF00931"/>
    </source>
</evidence>
<feature type="domain" description="Disease resistance R13L4/SHOC-2-like LRR" evidence="6">
    <location>
        <begin position="417"/>
        <end position="517"/>
    </location>
</feature>
<dbReference type="SUPFAM" id="SSF52047">
    <property type="entry name" value="RNI-like"/>
    <property type="match status" value="1"/>
</dbReference>
<dbReference type="Pfam" id="PF23598">
    <property type="entry name" value="LRR_14"/>
    <property type="match status" value="2"/>
</dbReference>